<sequence>MDDMEYLPKVIDEKITTCGRNSGSSLFPPRDWTVMNKISEHPVPVDIEDFEDGRGPAFTSGRYLCRFAGAGGKFMHAFMRIEKQIPLAGTTFERPSVRQQQASQPPDNVELQALKHFTEEKGTAAPKLLGYLIDKQDANDLVPGGYIIYLVWEKVRGVPLDPEKFWSCRRDQRNLIRENFRKAYKEIMSAGYDLVLPTSKNIIINWATNDVTISGFRGAVRTDPDEEWDDRDFGSFCLVQTSSWCKKYVPIKAEDVQDDENGWRW</sequence>
<evidence type="ECO:0000313" key="1">
    <source>
        <dbReference type="EMBL" id="KAJ5153080.1"/>
    </source>
</evidence>
<dbReference type="EMBL" id="JAPQKN010000007">
    <property type="protein sequence ID" value="KAJ5153080.1"/>
    <property type="molecule type" value="Genomic_DNA"/>
</dbReference>
<comment type="caution">
    <text evidence="1">The sequence shown here is derived from an EMBL/GenBank/DDBJ whole genome shotgun (WGS) entry which is preliminary data.</text>
</comment>
<organism evidence="1 2">
    <name type="scientific">Penicillium canariense</name>
    <dbReference type="NCBI Taxonomy" id="189055"/>
    <lineage>
        <taxon>Eukaryota</taxon>
        <taxon>Fungi</taxon>
        <taxon>Dikarya</taxon>
        <taxon>Ascomycota</taxon>
        <taxon>Pezizomycotina</taxon>
        <taxon>Eurotiomycetes</taxon>
        <taxon>Eurotiomycetidae</taxon>
        <taxon>Eurotiales</taxon>
        <taxon>Aspergillaceae</taxon>
        <taxon>Penicillium</taxon>
    </lineage>
</organism>
<dbReference type="OrthoDB" id="5401170at2759"/>
<reference evidence="1" key="2">
    <citation type="journal article" date="2023" name="IMA Fungus">
        <title>Comparative genomic study of the Penicillium genus elucidates a diverse pangenome and 15 lateral gene transfer events.</title>
        <authorList>
            <person name="Petersen C."/>
            <person name="Sorensen T."/>
            <person name="Nielsen M.R."/>
            <person name="Sondergaard T.E."/>
            <person name="Sorensen J.L."/>
            <person name="Fitzpatrick D.A."/>
            <person name="Frisvad J.C."/>
            <person name="Nielsen K.L."/>
        </authorList>
    </citation>
    <scope>NUCLEOTIDE SEQUENCE</scope>
    <source>
        <strain evidence="1">IBT 26290</strain>
    </source>
</reference>
<dbReference type="Proteomes" id="UP001149163">
    <property type="component" value="Unassembled WGS sequence"/>
</dbReference>
<accession>A0A9W9LGE8</accession>
<dbReference type="RefSeq" id="XP_056539388.1">
    <property type="nucleotide sequence ID" value="XM_056691682.1"/>
</dbReference>
<keyword evidence="2" id="KW-1185">Reference proteome</keyword>
<dbReference type="GeneID" id="81430858"/>
<dbReference type="AlphaFoldDB" id="A0A9W9LGE8"/>
<gene>
    <name evidence="1" type="ORF">N7482_009558</name>
</gene>
<name>A0A9W9LGE8_9EURO</name>
<evidence type="ECO:0000313" key="2">
    <source>
        <dbReference type="Proteomes" id="UP001149163"/>
    </source>
</evidence>
<proteinExistence type="predicted"/>
<protein>
    <submittedName>
        <fullName evidence="1">Uncharacterized protein</fullName>
    </submittedName>
</protein>
<reference evidence="1" key="1">
    <citation type="submission" date="2022-11" db="EMBL/GenBank/DDBJ databases">
        <authorList>
            <person name="Petersen C."/>
        </authorList>
    </citation>
    <scope>NUCLEOTIDE SEQUENCE</scope>
    <source>
        <strain evidence="1">IBT 26290</strain>
    </source>
</reference>